<name>A0A9P5ZMB4_PLEER</name>
<evidence type="ECO:0000256" key="1">
    <source>
        <dbReference type="SAM" id="MobiDB-lite"/>
    </source>
</evidence>
<evidence type="ECO:0000313" key="2">
    <source>
        <dbReference type="EMBL" id="KAF9489980.1"/>
    </source>
</evidence>
<dbReference type="EMBL" id="MU154653">
    <property type="protein sequence ID" value="KAF9489980.1"/>
    <property type="molecule type" value="Genomic_DNA"/>
</dbReference>
<dbReference type="Proteomes" id="UP000807025">
    <property type="component" value="Unassembled WGS sequence"/>
</dbReference>
<gene>
    <name evidence="2" type="ORF">BDN71DRAFT_1511668</name>
</gene>
<keyword evidence="3" id="KW-1185">Reference proteome</keyword>
<sequence>MKTPVDPPVEDPSDTSYPMFPGGANGRDIPLTPAVALRALKEPKEYPAVISSGWRTAANVLVSMDKHTTCLTHFA</sequence>
<organism evidence="2 3">
    <name type="scientific">Pleurotus eryngii</name>
    <name type="common">Boletus of the steppes</name>
    <dbReference type="NCBI Taxonomy" id="5323"/>
    <lineage>
        <taxon>Eukaryota</taxon>
        <taxon>Fungi</taxon>
        <taxon>Dikarya</taxon>
        <taxon>Basidiomycota</taxon>
        <taxon>Agaricomycotina</taxon>
        <taxon>Agaricomycetes</taxon>
        <taxon>Agaricomycetidae</taxon>
        <taxon>Agaricales</taxon>
        <taxon>Pleurotineae</taxon>
        <taxon>Pleurotaceae</taxon>
        <taxon>Pleurotus</taxon>
    </lineage>
</organism>
<feature type="region of interest" description="Disordered" evidence="1">
    <location>
        <begin position="1"/>
        <end position="25"/>
    </location>
</feature>
<dbReference type="AlphaFoldDB" id="A0A9P5ZMB4"/>
<proteinExistence type="predicted"/>
<protein>
    <submittedName>
        <fullName evidence="2">Uncharacterized protein</fullName>
    </submittedName>
</protein>
<accession>A0A9P5ZMB4</accession>
<evidence type="ECO:0000313" key="3">
    <source>
        <dbReference type="Proteomes" id="UP000807025"/>
    </source>
</evidence>
<reference evidence="2" key="1">
    <citation type="submission" date="2020-11" db="EMBL/GenBank/DDBJ databases">
        <authorList>
            <consortium name="DOE Joint Genome Institute"/>
            <person name="Ahrendt S."/>
            <person name="Riley R."/>
            <person name="Andreopoulos W."/>
            <person name="Labutti K."/>
            <person name="Pangilinan J."/>
            <person name="Ruiz-Duenas F.J."/>
            <person name="Barrasa J.M."/>
            <person name="Sanchez-Garcia M."/>
            <person name="Camarero S."/>
            <person name="Miyauchi S."/>
            <person name="Serrano A."/>
            <person name="Linde D."/>
            <person name="Babiker R."/>
            <person name="Drula E."/>
            <person name="Ayuso-Fernandez I."/>
            <person name="Pacheco R."/>
            <person name="Padilla G."/>
            <person name="Ferreira P."/>
            <person name="Barriuso J."/>
            <person name="Kellner H."/>
            <person name="Castanera R."/>
            <person name="Alfaro M."/>
            <person name="Ramirez L."/>
            <person name="Pisabarro A.G."/>
            <person name="Kuo A."/>
            <person name="Tritt A."/>
            <person name="Lipzen A."/>
            <person name="He G."/>
            <person name="Yan M."/>
            <person name="Ng V."/>
            <person name="Cullen D."/>
            <person name="Martin F."/>
            <person name="Rosso M.-N."/>
            <person name="Henrissat B."/>
            <person name="Hibbett D."/>
            <person name="Martinez A.T."/>
            <person name="Grigoriev I.V."/>
        </authorList>
    </citation>
    <scope>NUCLEOTIDE SEQUENCE</scope>
    <source>
        <strain evidence="2">ATCC 90797</strain>
    </source>
</reference>
<comment type="caution">
    <text evidence="2">The sequence shown here is derived from an EMBL/GenBank/DDBJ whole genome shotgun (WGS) entry which is preliminary data.</text>
</comment>